<sequence length="167" mass="19135">MSVLRWHRLSALWKNWMFNQEPAEEQGQISEVSGNEAEPGAKEGNNHKDHNSFQDLTDSKTQNLDYNKQKSEIENQTLELKKQNSIPKNPKPDPFKRSISEPCSQVSNCEDQSSRCLHAREGCGCESHRSYCSEEAVDCVLQVDNWQRGGRRFSAKRRIPTEVQTAL</sequence>
<evidence type="ECO:0000313" key="2">
    <source>
        <dbReference type="Proteomes" id="UP001057452"/>
    </source>
</evidence>
<evidence type="ECO:0000313" key="1">
    <source>
        <dbReference type="EMBL" id="KAI4814656.1"/>
    </source>
</evidence>
<organism evidence="1 2">
    <name type="scientific">Chaenocephalus aceratus</name>
    <name type="common">Blackfin icefish</name>
    <name type="synonym">Chaenichthys aceratus</name>
    <dbReference type="NCBI Taxonomy" id="36190"/>
    <lineage>
        <taxon>Eukaryota</taxon>
        <taxon>Metazoa</taxon>
        <taxon>Chordata</taxon>
        <taxon>Craniata</taxon>
        <taxon>Vertebrata</taxon>
        <taxon>Euteleostomi</taxon>
        <taxon>Actinopterygii</taxon>
        <taxon>Neopterygii</taxon>
        <taxon>Teleostei</taxon>
        <taxon>Neoteleostei</taxon>
        <taxon>Acanthomorphata</taxon>
        <taxon>Eupercaria</taxon>
        <taxon>Perciformes</taxon>
        <taxon>Notothenioidei</taxon>
        <taxon>Channichthyidae</taxon>
        <taxon>Chaenocephalus</taxon>
    </lineage>
</organism>
<accession>A0ACB9WM84</accession>
<reference evidence="1" key="1">
    <citation type="submission" date="2022-05" db="EMBL/GenBank/DDBJ databases">
        <title>Chromosome-level genome of Chaenocephalus aceratus.</title>
        <authorList>
            <person name="Park H."/>
        </authorList>
    </citation>
    <scope>NUCLEOTIDE SEQUENCE</scope>
    <source>
        <strain evidence="1">KU_202001</strain>
    </source>
</reference>
<dbReference type="EMBL" id="CM043798">
    <property type="protein sequence ID" value="KAI4814656.1"/>
    <property type="molecule type" value="Genomic_DNA"/>
</dbReference>
<dbReference type="Proteomes" id="UP001057452">
    <property type="component" value="Chromosome 14"/>
</dbReference>
<name>A0ACB9WM84_CHAAC</name>
<protein>
    <submittedName>
        <fullName evidence="1">Uncharacterized protein</fullName>
    </submittedName>
</protein>
<comment type="caution">
    <text evidence="1">The sequence shown here is derived from an EMBL/GenBank/DDBJ whole genome shotgun (WGS) entry which is preliminary data.</text>
</comment>
<proteinExistence type="predicted"/>
<gene>
    <name evidence="1" type="ORF">KUCAC02_003844</name>
</gene>
<keyword evidence="2" id="KW-1185">Reference proteome</keyword>